<gene>
    <name evidence="1" type="ORF">TE42_07585</name>
</gene>
<evidence type="ECO:0000313" key="2">
    <source>
        <dbReference type="Proteomes" id="UP000035067"/>
    </source>
</evidence>
<comment type="caution">
    <text evidence="1">The sequence shown here is derived from an EMBL/GenBank/DDBJ whole genome shotgun (WGS) entry which is preliminary data.</text>
</comment>
<accession>A0A0G2HJX3</accession>
<organism evidence="1 2">
    <name type="scientific">Candidatus Synechococcus spongiarum SP3</name>
    <dbReference type="NCBI Taxonomy" id="1604020"/>
    <lineage>
        <taxon>Bacteria</taxon>
        <taxon>Bacillati</taxon>
        <taxon>Cyanobacteriota</taxon>
        <taxon>Cyanophyceae</taxon>
        <taxon>Synechococcales</taxon>
        <taxon>Synechococcaceae</taxon>
        <taxon>Synechococcus</taxon>
    </lineage>
</organism>
<dbReference type="AlphaFoldDB" id="A0A0G2HJX3"/>
<name>A0A0G2HJX3_9SYNE</name>
<proteinExistence type="predicted"/>
<sequence length="65" mass="7814">MPKPYWLPWMVEEWLVQRRPRLHLHCTPTYASWIHQVERFFGIISQKAMRRTKHQDRGCCGGCGC</sequence>
<evidence type="ECO:0008006" key="3">
    <source>
        <dbReference type="Google" id="ProtNLM"/>
    </source>
</evidence>
<dbReference type="Proteomes" id="UP000035067">
    <property type="component" value="Unassembled WGS sequence"/>
</dbReference>
<evidence type="ECO:0000313" key="1">
    <source>
        <dbReference type="EMBL" id="KKZ11578.1"/>
    </source>
</evidence>
<dbReference type="EMBL" id="JXQG01000048">
    <property type="protein sequence ID" value="KKZ11578.1"/>
    <property type="molecule type" value="Genomic_DNA"/>
</dbReference>
<protein>
    <recommendedName>
        <fullName evidence="3">Tc1-like transposase DDE domain-containing protein</fullName>
    </recommendedName>
</protein>
<reference evidence="1 2" key="1">
    <citation type="submission" date="2015-01" db="EMBL/GenBank/DDBJ databases">
        <title>Lifestyle Evolution in Cyanobacterial Symbionts of Sponges.</title>
        <authorList>
            <person name="Burgsdorf I."/>
            <person name="Slaby B.M."/>
            <person name="Handley K.M."/>
            <person name="Haber M."/>
            <person name="Blom J."/>
            <person name="Marshall C.W."/>
            <person name="Gilbert J.A."/>
            <person name="Hentschel U."/>
            <person name="Steindler L."/>
        </authorList>
    </citation>
    <scope>NUCLEOTIDE SEQUENCE [LARGE SCALE GENOMIC DNA]</scope>
    <source>
        <strain evidence="1">SP3</strain>
    </source>
</reference>